<evidence type="ECO:0000256" key="3">
    <source>
        <dbReference type="ARBA" id="ARBA00022741"/>
    </source>
</evidence>
<dbReference type="Gene3D" id="3.40.50.670">
    <property type="match status" value="2"/>
</dbReference>
<dbReference type="InterPro" id="IPR013760">
    <property type="entry name" value="Topo_IIA-like_dom_sf"/>
</dbReference>
<keyword evidence="3" id="KW-0547">Nucleotide-binding</keyword>
<evidence type="ECO:0000313" key="9">
    <source>
        <dbReference type="EMBL" id="DAE08534.1"/>
    </source>
</evidence>
<evidence type="ECO:0000256" key="6">
    <source>
        <dbReference type="ARBA" id="ARBA00023125"/>
    </source>
</evidence>
<dbReference type="SUPFAM" id="SSF56719">
    <property type="entry name" value="Type II DNA topoisomerase"/>
    <property type="match status" value="1"/>
</dbReference>
<accession>A0A8S5PN62</accession>
<evidence type="ECO:0000256" key="4">
    <source>
        <dbReference type="ARBA" id="ARBA00022840"/>
    </source>
</evidence>
<organism evidence="9">
    <name type="scientific">Myoviridae sp. ctwwN25</name>
    <dbReference type="NCBI Taxonomy" id="2825209"/>
    <lineage>
        <taxon>Viruses</taxon>
        <taxon>Duplodnaviria</taxon>
        <taxon>Heunggongvirae</taxon>
        <taxon>Uroviricota</taxon>
        <taxon>Caudoviricetes</taxon>
    </lineage>
</organism>
<keyword evidence="6" id="KW-0238">DNA-binding</keyword>
<dbReference type="GO" id="GO:0005524">
    <property type="term" value="F:ATP binding"/>
    <property type="evidence" value="ECO:0007669"/>
    <property type="project" value="UniProtKB-KW"/>
</dbReference>
<dbReference type="GO" id="GO:0003677">
    <property type="term" value="F:DNA binding"/>
    <property type="evidence" value="ECO:0007669"/>
    <property type="project" value="UniProtKB-KW"/>
</dbReference>
<evidence type="ECO:0000256" key="7">
    <source>
        <dbReference type="ARBA" id="ARBA00023235"/>
    </source>
</evidence>
<comment type="similarity">
    <text evidence="2">Belongs to the type II topoisomerase GyrB family.</text>
</comment>
<keyword evidence="7" id="KW-0413">Isomerase</keyword>
<comment type="catalytic activity">
    <reaction evidence="1">
        <text>ATP-dependent breakage, passage and rejoining of double-stranded DNA.</text>
        <dbReference type="EC" id="5.6.2.2"/>
    </reaction>
</comment>
<dbReference type="Pfam" id="PF00986">
    <property type="entry name" value="DNA_gyraseB_C"/>
    <property type="match status" value="1"/>
</dbReference>
<proteinExistence type="inferred from homology"/>
<reference evidence="9" key="1">
    <citation type="journal article" date="2021" name="Proc. Natl. Acad. Sci. U.S.A.">
        <title>A Catalog of Tens of Thousands of Viruses from Human Metagenomes Reveals Hidden Associations with Chronic Diseases.</title>
        <authorList>
            <person name="Tisza M.J."/>
            <person name="Buck C.B."/>
        </authorList>
    </citation>
    <scope>NUCLEOTIDE SEQUENCE</scope>
    <source>
        <strain evidence="9">CtwwN25</strain>
    </source>
</reference>
<protein>
    <submittedName>
        <fullName evidence="9">TopoisomeraseII</fullName>
    </submittedName>
</protein>
<dbReference type="GO" id="GO:0003918">
    <property type="term" value="F:DNA topoisomerase type II (double strand cut, ATP-hydrolyzing) activity"/>
    <property type="evidence" value="ECO:0007669"/>
    <property type="project" value="UniProtKB-EC"/>
</dbReference>
<evidence type="ECO:0000259" key="8">
    <source>
        <dbReference type="Pfam" id="PF00986"/>
    </source>
</evidence>
<evidence type="ECO:0000256" key="5">
    <source>
        <dbReference type="ARBA" id="ARBA00023029"/>
    </source>
</evidence>
<dbReference type="InterPro" id="IPR002288">
    <property type="entry name" value="DNA_gyrase_B_C"/>
</dbReference>
<dbReference type="GO" id="GO:0006265">
    <property type="term" value="P:DNA topological change"/>
    <property type="evidence" value="ECO:0007669"/>
    <property type="project" value="InterPro"/>
</dbReference>
<evidence type="ECO:0000256" key="1">
    <source>
        <dbReference type="ARBA" id="ARBA00000185"/>
    </source>
</evidence>
<keyword evidence="5" id="KW-0799">Topoisomerase</keyword>
<dbReference type="PANTHER" id="PTHR45866">
    <property type="entry name" value="DNA GYRASE/TOPOISOMERASE SUBUNIT B"/>
    <property type="match status" value="1"/>
</dbReference>
<evidence type="ECO:0000256" key="2">
    <source>
        <dbReference type="ARBA" id="ARBA00010708"/>
    </source>
</evidence>
<name>A0A8S5PN62_9CAUD</name>
<keyword evidence="4" id="KW-0067">ATP-binding</keyword>
<dbReference type="InterPro" id="IPR013759">
    <property type="entry name" value="Topo_IIA_B_C"/>
</dbReference>
<sequence>MGSILTGRAEDDDIVWLYGDIEVQMGSHIDCLLLRFVLMYMPGLIEAGKFYRAVPPLYGVKISKNNTRYFTSTLDFTKYLQSIFLKSHSLTDIKNRAISYKDCTGIFYRNRNYVRDLEIISDTFAIDADLLENVLYELAPYIELGSEELVCNMAAKKKAAPKKKKAVSKKTKETVKKAKATKKVAIDEDEMDDAEEEILPITNDSVINKVSYFIRPEFNAKKMAKNLKKKYQFLEVETINGIILLKGLVNSRSQYVFLNNKFISSCIELINIIKGNDEYYKLDGNTVSIYTLMKAFESMTPSNITRYKGLGEQNGYELGESAMRPDGSRTLIRYTIESAKEEIESIRNTESNMYALLRDLKVDRSEVE</sequence>
<dbReference type="EMBL" id="BK015472">
    <property type="protein sequence ID" value="DAE08534.1"/>
    <property type="molecule type" value="Genomic_DNA"/>
</dbReference>
<dbReference type="PANTHER" id="PTHR45866:SF1">
    <property type="entry name" value="DNA GYRASE SUBUNIT B, MITOCHONDRIAL"/>
    <property type="match status" value="1"/>
</dbReference>
<feature type="domain" description="DNA gyrase B subunit C-terminal" evidence="8">
    <location>
        <begin position="303"/>
        <end position="342"/>
    </location>
</feature>